<evidence type="ECO:0000313" key="1">
    <source>
        <dbReference type="EMBL" id="EHO79098.1"/>
    </source>
</evidence>
<dbReference type="AlphaFoldDB" id="H1PWP6"/>
<comment type="caution">
    <text evidence="1">The sequence shown here is derived from an EMBL/GenBank/DDBJ whole genome shotgun (WGS) entry which is preliminary data.</text>
</comment>
<protein>
    <submittedName>
        <fullName evidence="1">Uncharacterized protein</fullName>
    </submittedName>
</protein>
<dbReference type="RefSeq" id="WP_008698640.1">
    <property type="nucleotide sequence ID" value="NZ_KE161011.1"/>
</dbReference>
<name>H1PWP6_9FUSO</name>
<dbReference type="Proteomes" id="UP000003233">
    <property type="component" value="Unassembled WGS sequence"/>
</dbReference>
<gene>
    <name evidence="1" type="ORF">HMPREF0402_02839</name>
</gene>
<dbReference type="PATRIC" id="fig|457404.5.peg.3202"/>
<organism evidence="1 2">
    <name type="scientific">Fusobacterium ulcerans 12-1B</name>
    <dbReference type="NCBI Taxonomy" id="457404"/>
    <lineage>
        <taxon>Bacteria</taxon>
        <taxon>Fusobacteriati</taxon>
        <taxon>Fusobacteriota</taxon>
        <taxon>Fusobacteriia</taxon>
        <taxon>Fusobacteriales</taxon>
        <taxon>Fusobacteriaceae</taxon>
        <taxon>Fusobacterium</taxon>
    </lineage>
</organism>
<dbReference type="HOGENOM" id="CLU_2057989_0_0_0"/>
<reference evidence="1 2" key="1">
    <citation type="submission" date="2012-07" db="EMBL/GenBank/DDBJ databases">
        <title>The Genome Sequence of Fusobacterium ulcerans 12_1B.</title>
        <authorList>
            <consortium name="The Broad Institute Genome Sequencing Platform"/>
            <person name="Earl A."/>
            <person name="Ward D."/>
            <person name="Feldgarden M."/>
            <person name="Gevers D."/>
            <person name="Strauss J."/>
            <person name="Ambrose C.E."/>
            <person name="Allen-Vercoe E."/>
            <person name="Walker B."/>
            <person name="Young S.K."/>
            <person name="Zeng Q."/>
            <person name="Gargeya S."/>
            <person name="Fitzgerald M."/>
            <person name="Haas B."/>
            <person name="Abouelleil A."/>
            <person name="Alvarado L."/>
            <person name="Arachchi H.M."/>
            <person name="Berlin A.M."/>
            <person name="Chapman S.B."/>
            <person name="Goldberg J."/>
            <person name="Griggs A."/>
            <person name="Gujja S."/>
            <person name="Hansen M."/>
            <person name="Howarth C."/>
            <person name="Imamovic A."/>
            <person name="Larimer J."/>
            <person name="McCowen C."/>
            <person name="Montmayeur A."/>
            <person name="Murphy C."/>
            <person name="Neiman D."/>
            <person name="Pearson M."/>
            <person name="Priest M."/>
            <person name="Roberts A."/>
            <person name="Saif S."/>
            <person name="Shea T."/>
            <person name="Sisk P."/>
            <person name="Sykes S."/>
            <person name="Wortman J."/>
            <person name="Nusbaum C."/>
            <person name="Birren B."/>
        </authorList>
    </citation>
    <scope>NUCLEOTIDE SEQUENCE [LARGE SCALE GENOMIC DNA]</scope>
    <source>
        <strain evidence="1 2">12_1B</strain>
    </source>
</reference>
<proteinExistence type="predicted"/>
<keyword evidence="2" id="KW-1185">Reference proteome</keyword>
<dbReference type="EMBL" id="AGWJ02000030">
    <property type="protein sequence ID" value="EHO79098.1"/>
    <property type="molecule type" value="Genomic_DNA"/>
</dbReference>
<sequence length="119" mass="14113">MKDVVFVYDYYQETKKDIPEFLIIKTFVGGDAEENTFSSKLINHQELKEAAIKWFEENFTEKTTGKYGYVDHFNYYFVEIKILEGFDSKKLNCPARSEWKVVPNLYPSNRPFQVQEEMG</sequence>
<accession>H1PWP6</accession>
<evidence type="ECO:0000313" key="2">
    <source>
        <dbReference type="Proteomes" id="UP000003233"/>
    </source>
</evidence>
<dbReference type="BioCyc" id="FSP457404-HMP:GTSQ-2870-MONOMER"/>